<keyword evidence="4 8" id="KW-0456">Lyase</keyword>
<dbReference type="PANTHER" id="PTHR43525">
    <property type="entry name" value="PROTEIN MALY"/>
    <property type="match status" value="1"/>
</dbReference>
<dbReference type="RefSeq" id="WP_141379050.1">
    <property type="nucleotide sequence ID" value="NZ_BJNA01000003.1"/>
</dbReference>
<comment type="cofactor">
    <cofactor evidence="1">
        <name>pyridoxal 5'-phosphate</name>
        <dbReference type="ChEBI" id="CHEBI:597326"/>
    </cofactor>
</comment>
<dbReference type="Pfam" id="PF00155">
    <property type="entry name" value="Aminotran_1_2"/>
    <property type="match status" value="1"/>
</dbReference>
<keyword evidence="9" id="KW-1185">Reference proteome</keyword>
<dbReference type="SUPFAM" id="SSF53383">
    <property type="entry name" value="PLP-dependent transferases"/>
    <property type="match status" value="1"/>
</dbReference>
<reference evidence="8 9" key="1">
    <citation type="submission" date="2019-06" db="EMBL/GenBank/DDBJ databases">
        <title>Sequencing the genomes of 1000 actinobacteria strains.</title>
        <authorList>
            <person name="Klenk H.-P."/>
        </authorList>
    </citation>
    <scope>NUCLEOTIDE SEQUENCE [LARGE SCALE GENOMIC DNA]</scope>
    <source>
        <strain evidence="8 9">DSM 20427</strain>
    </source>
</reference>
<dbReference type="GO" id="GO:0030170">
    <property type="term" value="F:pyridoxal phosphate binding"/>
    <property type="evidence" value="ECO:0007669"/>
    <property type="project" value="InterPro"/>
</dbReference>
<evidence type="ECO:0000259" key="7">
    <source>
        <dbReference type="Pfam" id="PF00155"/>
    </source>
</evidence>
<dbReference type="PANTHER" id="PTHR43525:SF2">
    <property type="entry name" value="CYSTATHIONINE BETA-LYASE-RELATED"/>
    <property type="match status" value="1"/>
</dbReference>
<dbReference type="InterPro" id="IPR015421">
    <property type="entry name" value="PyrdxlP-dep_Trfase_major"/>
</dbReference>
<dbReference type="AlphaFoldDB" id="A0A4Y3UKN5"/>
<proteinExistence type="inferred from homology"/>
<evidence type="ECO:0000256" key="2">
    <source>
        <dbReference type="ARBA" id="ARBA00012224"/>
    </source>
</evidence>
<comment type="caution">
    <text evidence="8">The sequence shown here is derived from an EMBL/GenBank/DDBJ whole genome shotgun (WGS) entry which is preliminary data.</text>
</comment>
<dbReference type="OrthoDB" id="3224382at2"/>
<evidence type="ECO:0000256" key="1">
    <source>
        <dbReference type="ARBA" id="ARBA00001933"/>
    </source>
</evidence>
<protein>
    <recommendedName>
        <fullName evidence="2">cysteine-S-conjugate beta-lyase</fullName>
        <ecNumber evidence="2">4.4.1.13</ecNumber>
    </recommendedName>
</protein>
<dbReference type="Gene3D" id="3.40.640.10">
    <property type="entry name" value="Type I PLP-dependent aspartate aminotransferase-like (Major domain)"/>
    <property type="match status" value="1"/>
</dbReference>
<dbReference type="Gene3D" id="3.90.1150.10">
    <property type="entry name" value="Aspartate Aminotransferase, domain 1"/>
    <property type="match status" value="1"/>
</dbReference>
<name>A0A4Y3UKN5_9MICO</name>
<feature type="region of interest" description="Disordered" evidence="6">
    <location>
        <begin position="140"/>
        <end position="162"/>
    </location>
</feature>
<accession>A0A4Y3UKN5</accession>
<dbReference type="InterPro" id="IPR051798">
    <property type="entry name" value="Class-II_PLP-Dep_Aminotrans"/>
</dbReference>
<dbReference type="InterPro" id="IPR004839">
    <property type="entry name" value="Aminotransferase_I/II_large"/>
</dbReference>
<feature type="domain" description="Aminotransferase class I/classII large" evidence="7">
    <location>
        <begin position="58"/>
        <end position="399"/>
    </location>
</feature>
<sequence>MSHAPLEALPLEILRRRSSTKWRTYPADVLPMFVAETDYPLAPAITAVLAEAVAIGDTGYTPPDPALARAFVGYAERRFGWRVDPARVRWTADVMMGVVELLRATTRPGDRVVITPPVYPPFAMCVEEAGCQVAAVPLLAPSDGDPGGEGAPDSAGDGGDAGGWRLDLPGIDRALADGARAVLLCNPHNPTGTVHPAGDLVELAEIAARHDAVVISDEIHGPLVRDGLDYTPFLTASRVAAQVGFAVTSASKAYNLAGLKCALMVTADDRTTAVVQGLVAEVEWRTGLFGALAAVAAFDAVSDDWLDAERAAIARNGALLGDLLREQLPLARYRRPDAGYLAWIDVSAYDWGDDPAVHLRRAAKVALHHGPLFGPQGVGHVRLNFGCAPEVLTEAVARIAAVPAGLTPASP</sequence>
<keyword evidence="3" id="KW-0663">Pyridoxal phosphate</keyword>
<evidence type="ECO:0000313" key="8">
    <source>
        <dbReference type="EMBL" id="TQN00681.1"/>
    </source>
</evidence>
<evidence type="ECO:0000256" key="3">
    <source>
        <dbReference type="ARBA" id="ARBA00022898"/>
    </source>
</evidence>
<evidence type="ECO:0000313" key="9">
    <source>
        <dbReference type="Proteomes" id="UP000319804"/>
    </source>
</evidence>
<dbReference type="Proteomes" id="UP000319804">
    <property type="component" value="Unassembled WGS sequence"/>
</dbReference>
<dbReference type="EMBL" id="VFPS01000001">
    <property type="protein sequence ID" value="TQN00681.1"/>
    <property type="molecule type" value="Genomic_DNA"/>
</dbReference>
<feature type="compositionally biased region" description="Gly residues" evidence="6">
    <location>
        <begin position="145"/>
        <end position="162"/>
    </location>
</feature>
<evidence type="ECO:0000256" key="5">
    <source>
        <dbReference type="ARBA" id="ARBA00037974"/>
    </source>
</evidence>
<dbReference type="GO" id="GO:0047804">
    <property type="term" value="F:cysteine-S-conjugate beta-lyase activity"/>
    <property type="evidence" value="ECO:0007669"/>
    <property type="project" value="UniProtKB-EC"/>
</dbReference>
<dbReference type="CDD" id="cd00609">
    <property type="entry name" value="AAT_like"/>
    <property type="match status" value="1"/>
</dbReference>
<gene>
    <name evidence="8" type="ORF">FHX68_0793</name>
</gene>
<dbReference type="EC" id="4.4.1.13" evidence="2"/>
<organism evidence="8 9">
    <name type="scientific">Microbacterium lacticum</name>
    <dbReference type="NCBI Taxonomy" id="33885"/>
    <lineage>
        <taxon>Bacteria</taxon>
        <taxon>Bacillati</taxon>
        <taxon>Actinomycetota</taxon>
        <taxon>Actinomycetes</taxon>
        <taxon>Micrococcales</taxon>
        <taxon>Microbacteriaceae</taxon>
        <taxon>Microbacterium</taxon>
    </lineage>
</organism>
<evidence type="ECO:0000256" key="6">
    <source>
        <dbReference type="SAM" id="MobiDB-lite"/>
    </source>
</evidence>
<dbReference type="InterPro" id="IPR015424">
    <property type="entry name" value="PyrdxlP-dep_Trfase"/>
</dbReference>
<dbReference type="InterPro" id="IPR015422">
    <property type="entry name" value="PyrdxlP-dep_Trfase_small"/>
</dbReference>
<evidence type="ECO:0000256" key="4">
    <source>
        <dbReference type="ARBA" id="ARBA00023239"/>
    </source>
</evidence>
<comment type="similarity">
    <text evidence="5">Belongs to the class-II pyridoxal-phosphate-dependent aminotransferase family. MalY/PatB cystathionine beta-lyase subfamily.</text>
</comment>